<protein>
    <submittedName>
        <fullName evidence="5">RNA polymerase sigma-70 factor, ECF subfamily</fullName>
    </submittedName>
</protein>
<accession>A0A1I7J960</accession>
<evidence type="ECO:0000313" key="5">
    <source>
        <dbReference type="EMBL" id="SFU81736.1"/>
    </source>
</evidence>
<feature type="coiled-coil region" evidence="3">
    <location>
        <begin position="3"/>
        <end position="33"/>
    </location>
</feature>
<dbReference type="OrthoDB" id="2374782at2"/>
<dbReference type="EMBL" id="FPBV01000009">
    <property type="protein sequence ID" value="SFU81736.1"/>
    <property type="molecule type" value="Genomic_DNA"/>
</dbReference>
<dbReference type="RefSeq" id="WP_074952035.1">
    <property type="nucleotide sequence ID" value="NZ_FPBV01000009.1"/>
</dbReference>
<dbReference type="GO" id="GO:0003677">
    <property type="term" value="F:DNA binding"/>
    <property type="evidence" value="ECO:0007669"/>
    <property type="project" value="InterPro"/>
</dbReference>
<gene>
    <name evidence="5" type="ORF">SAMN05421543_10919</name>
</gene>
<proteinExistence type="predicted"/>
<dbReference type="InterPro" id="IPR000792">
    <property type="entry name" value="Tscrpt_reg_LuxR_C"/>
</dbReference>
<evidence type="ECO:0000313" key="6">
    <source>
        <dbReference type="Proteomes" id="UP000183508"/>
    </source>
</evidence>
<dbReference type="InterPro" id="IPR016032">
    <property type="entry name" value="Sig_transdc_resp-reg_C-effctor"/>
</dbReference>
<evidence type="ECO:0000256" key="3">
    <source>
        <dbReference type="SAM" id="Coils"/>
    </source>
</evidence>
<name>A0A1I7J960_9BACL</name>
<dbReference type="SUPFAM" id="SSF46894">
    <property type="entry name" value="C-terminal effector domain of the bipartite response regulators"/>
    <property type="match status" value="1"/>
</dbReference>
<keyword evidence="3" id="KW-0175">Coiled coil</keyword>
<dbReference type="eggNOG" id="COG1595">
    <property type="taxonomic scope" value="Bacteria"/>
</dbReference>
<dbReference type="InterPro" id="IPR036388">
    <property type="entry name" value="WH-like_DNA-bd_sf"/>
</dbReference>
<reference evidence="6" key="1">
    <citation type="submission" date="2016-10" db="EMBL/GenBank/DDBJ databases">
        <authorList>
            <person name="Varghese N."/>
        </authorList>
    </citation>
    <scope>NUCLEOTIDE SEQUENCE [LARGE SCALE GENOMIC DNA]</scope>
    <source>
        <strain evidence="6">DSM 17980</strain>
    </source>
</reference>
<dbReference type="Proteomes" id="UP000183508">
    <property type="component" value="Unassembled WGS sequence"/>
</dbReference>
<dbReference type="Pfam" id="PF00196">
    <property type="entry name" value="GerE"/>
    <property type="match status" value="1"/>
</dbReference>
<sequence>MGRRGLEDLIQQYEETLKKVKEARSTFERLSRTNPRYERDAKLCESMIRTLDYAICKMEGFTRTTHREILVGDLSDLDRMAARRKAGVVDEGSEAEDEGYQRVLVAWSTIMTTREAVCLFAYERGMTFSAIANALGVSRASVQSYVERAREKLRRAQSVQLALWDDTPGLGA</sequence>
<feature type="domain" description="HTH luxR-type" evidence="4">
    <location>
        <begin position="108"/>
        <end position="162"/>
    </location>
</feature>
<keyword evidence="2" id="KW-0804">Transcription</keyword>
<dbReference type="GO" id="GO:0006355">
    <property type="term" value="P:regulation of DNA-templated transcription"/>
    <property type="evidence" value="ECO:0007669"/>
    <property type="project" value="InterPro"/>
</dbReference>
<dbReference type="Gene3D" id="1.10.10.10">
    <property type="entry name" value="Winged helix-like DNA-binding domain superfamily/Winged helix DNA-binding domain"/>
    <property type="match status" value="1"/>
</dbReference>
<keyword evidence="1" id="KW-0805">Transcription regulation</keyword>
<evidence type="ECO:0000259" key="4">
    <source>
        <dbReference type="SMART" id="SM00421"/>
    </source>
</evidence>
<keyword evidence="6" id="KW-1185">Reference proteome</keyword>
<evidence type="ECO:0000256" key="2">
    <source>
        <dbReference type="ARBA" id="ARBA00023163"/>
    </source>
</evidence>
<dbReference type="AlphaFoldDB" id="A0A1I7J960"/>
<organism evidence="5 6">
    <name type="scientific">Alicyclobacillus macrosporangiidus</name>
    <dbReference type="NCBI Taxonomy" id="392015"/>
    <lineage>
        <taxon>Bacteria</taxon>
        <taxon>Bacillati</taxon>
        <taxon>Bacillota</taxon>
        <taxon>Bacilli</taxon>
        <taxon>Bacillales</taxon>
        <taxon>Alicyclobacillaceae</taxon>
        <taxon>Alicyclobacillus</taxon>
    </lineage>
</organism>
<dbReference type="SMART" id="SM00421">
    <property type="entry name" value="HTH_LUXR"/>
    <property type="match status" value="1"/>
</dbReference>
<dbReference type="STRING" id="392015.SAMN05421543_10919"/>
<evidence type="ECO:0000256" key="1">
    <source>
        <dbReference type="ARBA" id="ARBA00023015"/>
    </source>
</evidence>